<keyword evidence="10" id="KW-0862">Zinc</keyword>
<dbReference type="InterPro" id="IPR014782">
    <property type="entry name" value="Peptidase_M1_dom"/>
</dbReference>
<dbReference type="SUPFAM" id="SSF55486">
    <property type="entry name" value="Metalloproteases ('zincins'), catalytic domain"/>
    <property type="match status" value="1"/>
</dbReference>
<dbReference type="Gene3D" id="2.60.40.1730">
    <property type="entry name" value="tricorn interacting facor f3 domain"/>
    <property type="match status" value="1"/>
</dbReference>
<name>A0ABV8AMX1_9BACT</name>
<keyword evidence="6" id="KW-0031">Aminopeptidase</keyword>
<evidence type="ECO:0000256" key="5">
    <source>
        <dbReference type="ARBA" id="ARBA00015611"/>
    </source>
</evidence>
<keyword evidence="15" id="KW-1185">Reference proteome</keyword>
<dbReference type="PANTHER" id="PTHR11533">
    <property type="entry name" value="PROTEASE M1 ZINC METALLOPROTEASE"/>
    <property type="match status" value="1"/>
</dbReference>
<dbReference type="PRINTS" id="PR00756">
    <property type="entry name" value="ALADIPTASE"/>
</dbReference>
<evidence type="ECO:0000313" key="15">
    <source>
        <dbReference type="Proteomes" id="UP001595805"/>
    </source>
</evidence>
<protein>
    <recommendedName>
        <fullName evidence="5">Aminopeptidase N</fullName>
        <ecNumber evidence="4">3.4.11.2</ecNumber>
    </recommendedName>
</protein>
<dbReference type="EC" id="3.4.11.2" evidence="4"/>
<evidence type="ECO:0000256" key="8">
    <source>
        <dbReference type="ARBA" id="ARBA00022723"/>
    </source>
</evidence>
<keyword evidence="9 14" id="KW-0378">Hydrolase</keyword>
<evidence type="ECO:0000256" key="1">
    <source>
        <dbReference type="ARBA" id="ARBA00000098"/>
    </source>
</evidence>
<keyword evidence="11" id="KW-0482">Metalloprotease</keyword>
<dbReference type="GO" id="GO:0016787">
    <property type="term" value="F:hydrolase activity"/>
    <property type="evidence" value="ECO:0007669"/>
    <property type="project" value="UniProtKB-KW"/>
</dbReference>
<dbReference type="SUPFAM" id="SSF48371">
    <property type="entry name" value="ARM repeat"/>
    <property type="match status" value="1"/>
</dbReference>
<dbReference type="InterPro" id="IPR042097">
    <property type="entry name" value="Aminopeptidase_N-like_N_sf"/>
</dbReference>
<dbReference type="InterPro" id="IPR050344">
    <property type="entry name" value="Peptidase_M1_aminopeptidases"/>
</dbReference>
<dbReference type="InterPro" id="IPR045357">
    <property type="entry name" value="Aminopeptidase_N-like_N"/>
</dbReference>
<evidence type="ECO:0000256" key="6">
    <source>
        <dbReference type="ARBA" id="ARBA00022438"/>
    </source>
</evidence>
<sequence length="887" mass="101660">MIIGNFPNMIQLIAKPKIILQKSAFWIIAGLVFTILGCKGTQELSNPDGTESEIELPVEDQFTSEDSLNFLKLLRQKEAAISDYREAYPKDIEVLHVDLDLAFDFQKQSVRGIAKLLISPHFYETKEVFLDAQDFELGRISLINKDSTSKLGYQYDGKVIQIYLPEATGRDDSLWVEINYEAFPERNPTAGSSAITDTKGLYFIDPLDTIPSKPTMIWTQGETEHNSKWFPMVDKPNQRFTQTFALTVPDSMISLSNGVMVKQENLGNGLRKDFWEMNIPHAPYLAAVGIGNFGKVEDRWKGVPLGYYVEKGYEAGAKKVFENTPLMMEFFSDLLGLDYPWPKYDQLVVKDFVSGAMENTTLSIFMEELKLTEREAIDSEWDYIIAHELFHQWFGDYVTTESWSNLTLNEAFANYSEYLWNEHHYGQDVADLKLVAETENYFYEAETKQVNLIRFEYADSEDMFDSHSYSKGGAILHMLRKVVGDEAFFESLNLYLTQHALQSVEVHDLRLAFEEVTGRDLNWFFNQWFLDKGHPELLIEADYSQPENVLLSVYQTQDLNTTTIYKIPFEVSWYVNGERKVKTLVLERAFQQYALENTDAIDQVYFDEQKHLLALKSPGFTAEQWQKQFMQSQFGVARYEALDSLKAGDERGILLEVLKASLSDPFESVQESGLLTFISGQEWLLENPELEEQIFDLVNTSKNNSIRSTALDVLAANWPDKYYSTFKLLVNDPSYLVAGSALSGLVASSDRKLSEEELAKFELESNYRMIIPLAEYYLVNDVKAKGGWFTKKVETLSGDGMYYFLGYYGEYFSMNPEEGKEEALAFLLGKMKNDPQPGQRLGAFQALLGFADQEEVVEAMSRIASEEDDDFVKAYYDYFLSSLKFEN</sequence>
<feature type="domain" description="Aminopeptidase N-like N-terminal" evidence="13">
    <location>
        <begin position="96"/>
        <end position="285"/>
    </location>
</feature>
<evidence type="ECO:0000256" key="11">
    <source>
        <dbReference type="ARBA" id="ARBA00023049"/>
    </source>
</evidence>
<evidence type="ECO:0000256" key="7">
    <source>
        <dbReference type="ARBA" id="ARBA00022670"/>
    </source>
</evidence>
<proteinExistence type="inferred from homology"/>
<dbReference type="PANTHER" id="PTHR11533:SF174">
    <property type="entry name" value="PUROMYCIN-SENSITIVE AMINOPEPTIDASE-RELATED"/>
    <property type="match status" value="1"/>
</dbReference>
<comment type="similarity">
    <text evidence="3">Belongs to the peptidase M1 family.</text>
</comment>
<gene>
    <name evidence="14" type="ORF">ACFOSV_04175</name>
</gene>
<comment type="cofactor">
    <cofactor evidence="2">
        <name>Zn(2+)</name>
        <dbReference type="ChEBI" id="CHEBI:29105"/>
    </cofactor>
</comment>
<dbReference type="Pfam" id="PF17900">
    <property type="entry name" value="Peptidase_M1_N"/>
    <property type="match status" value="1"/>
</dbReference>
<evidence type="ECO:0000256" key="4">
    <source>
        <dbReference type="ARBA" id="ARBA00012564"/>
    </source>
</evidence>
<organism evidence="14 15">
    <name type="scientific">Algoriphagus namhaensis</name>
    <dbReference type="NCBI Taxonomy" id="915353"/>
    <lineage>
        <taxon>Bacteria</taxon>
        <taxon>Pseudomonadati</taxon>
        <taxon>Bacteroidota</taxon>
        <taxon>Cytophagia</taxon>
        <taxon>Cytophagales</taxon>
        <taxon>Cyclobacteriaceae</taxon>
        <taxon>Algoriphagus</taxon>
    </lineage>
</organism>
<reference evidence="15" key="1">
    <citation type="journal article" date="2019" name="Int. J. Syst. Evol. Microbiol.">
        <title>The Global Catalogue of Microorganisms (GCM) 10K type strain sequencing project: providing services to taxonomists for standard genome sequencing and annotation.</title>
        <authorList>
            <consortium name="The Broad Institute Genomics Platform"/>
            <consortium name="The Broad Institute Genome Sequencing Center for Infectious Disease"/>
            <person name="Wu L."/>
            <person name="Ma J."/>
        </authorList>
    </citation>
    <scope>NUCLEOTIDE SEQUENCE [LARGE SCALE GENOMIC DNA]</scope>
    <source>
        <strain evidence="15">CCUG 60523</strain>
    </source>
</reference>
<dbReference type="EMBL" id="JBHRZS010000006">
    <property type="protein sequence ID" value="MFC3879353.1"/>
    <property type="molecule type" value="Genomic_DNA"/>
</dbReference>
<evidence type="ECO:0000259" key="13">
    <source>
        <dbReference type="Pfam" id="PF17900"/>
    </source>
</evidence>
<evidence type="ECO:0000256" key="3">
    <source>
        <dbReference type="ARBA" id="ARBA00010136"/>
    </source>
</evidence>
<dbReference type="CDD" id="cd09603">
    <property type="entry name" value="M1_APN_like"/>
    <property type="match status" value="1"/>
</dbReference>
<accession>A0ABV8AMX1</accession>
<evidence type="ECO:0000256" key="2">
    <source>
        <dbReference type="ARBA" id="ARBA00001947"/>
    </source>
</evidence>
<dbReference type="SUPFAM" id="SSF63737">
    <property type="entry name" value="Leukotriene A4 hydrolase N-terminal domain"/>
    <property type="match status" value="1"/>
</dbReference>
<evidence type="ECO:0000256" key="10">
    <source>
        <dbReference type="ARBA" id="ARBA00022833"/>
    </source>
</evidence>
<dbReference type="InterPro" id="IPR027268">
    <property type="entry name" value="Peptidase_M4/M1_CTD_sf"/>
</dbReference>
<comment type="catalytic activity">
    <reaction evidence="1">
        <text>Release of an N-terminal amino acid, Xaa-|-Yaa- from a peptide, amide or arylamide. Xaa is preferably Ala, but may be most amino acids including Pro (slow action). When a terminal hydrophobic residue is followed by a prolyl residue, the two may be released as an intact Xaa-Pro dipeptide.</text>
        <dbReference type="EC" id="3.4.11.2"/>
    </reaction>
</comment>
<dbReference type="Pfam" id="PF01433">
    <property type="entry name" value="Peptidase_M1"/>
    <property type="match status" value="1"/>
</dbReference>
<evidence type="ECO:0000259" key="12">
    <source>
        <dbReference type="Pfam" id="PF01433"/>
    </source>
</evidence>
<dbReference type="Gene3D" id="1.10.390.10">
    <property type="entry name" value="Neutral Protease Domain 2"/>
    <property type="match status" value="1"/>
</dbReference>
<keyword evidence="7" id="KW-0645">Protease</keyword>
<evidence type="ECO:0000256" key="9">
    <source>
        <dbReference type="ARBA" id="ARBA00022801"/>
    </source>
</evidence>
<evidence type="ECO:0000313" key="14">
    <source>
        <dbReference type="EMBL" id="MFC3879353.1"/>
    </source>
</evidence>
<dbReference type="InterPro" id="IPR001930">
    <property type="entry name" value="Peptidase_M1"/>
</dbReference>
<keyword evidence="8" id="KW-0479">Metal-binding</keyword>
<feature type="domain" description="Peptidase M1 membrane alanine aminopeptidase" evidence="12">
    <location>
        <begin position="321"/>
        <end position="528"/>
    </location>
</feature>
<dbReference type="InterPro" id="IPR016024">
    <property type="entry name" value="ARM-type_fold"/>
</dbReference>
<comment type="caution">
    <text evidence="14">The sequence shown here is derived from an EMBL/GenBank/DDBJ whole genome shotgun (WGS) entry which is preliminary data.</text>
</comment>
<dbReference type="Proteomes" id="UP001595805">
    <property type="component" value="Unassembled WGS sequence"/>
</dbReference>